<evidence type="ECO:0000313" key="2">
    <source>
        <dbReference type="Proteomes" id="UP000271098"/>
    </source>
</evidence>
<keyword evidence="2" id="KW-1185">Reference proteome</keyword>
<dbReference type="OrthoDB" id="10250730at2759"/>
<name>A0A183EED2_9BILA</name>
<dbReference type="PANTHER" id="PTHR23200">
    <property type="entry name" value="METALLO-BETA-LACTAMASE DOMAIN-CONTAINING PROTEIN 1"/>
    <property type="match status" value="1"/>
</dbReference>
<dbReference type="PANTHER" id="PTHR23200:SF49">
    <property type="entry name" value="METALLO-BETA-LACTAMASE DOMAIN-CONTAINING PROTEIN"/>
    <property type="match status" value="1"/>
</dbReference>
<dbReference type="AlphaFoldDB" id="A0A183EED2"/>
<dbReference type="Gene3D" id="3.60.15.10">
    <property type="entry name" value="Ribonuclease Z/Hydroxyacylglutathione hydrolase-like"/>
    <property type="match status" value="1"/>
</dbReference>
<dbReference type="EMBL" id="UYRT01088320">
    <property type="protein sequence ID" value="VDN33609.1"/>
    <property type="molecule type" value="Genomic_DNA"/>
</dbReference>
<dbReference type="SUPFAM" id="SSF56281">
    <property type="entry name" value="Metallo-hydrolase/oxidoreductase"/>
    <property type="match status" value="1"/>
</dbReference>
<evidence type="ECO:0000313" key="3">
    <source>
        <dbReference type="WBParaSite" id="GPUH_0001934801-mRNA-1"/>
    </source>
</evidence>
<reference evidence="1 2" key="2">
    <citation type="submission" date="2018-11" db="EMBL/GenBank/DDBJ databases">
        <authorList>
            <consortium name="Pathogen Informatics"/>
        </authorList>
    </citation>
    <scope>NUCLEOTIDE SEQUENCE [LARGE SCALE GENOMIC DNA]</scope>
</reference>
<accession>A0A183EED2</accession>
<sequence length="122" mass="13948">MVPLDDIALVILTSGLPSHVGNLNLFLDKPLLFHTMEYMGQHATITELKDRPYRKLTENVEVWKTPGRTQQCLSVLTESQGSVDDSVWDPILRRQNANLIVCLVDWIIPGHGQPFRVLPRYR</sequence>
<dbReference type="WBParaSite" id="GPUH_0001934801-mRNA-1">
    <property type="protein sequence ID" value="GPUH_0001934801-mRNA-1"/>
    <property type="gene ID" value="GPUH_0001934801"/>
</dbReference>
<protein>
    <submittedName>
        <fullName evidence="3">SLC12 domain-containing protein</fullName>
    </submittedName>
</protein>
<proteinExistence type="predicted"/>
<organism evidence="3">
    <name type="scientific">Gongylonema pulchrum</name>
    <dbReference type="NCBI Taxonomy" id="637853"/>
    <lineage>
        <taxon>Eukaryota</taxon>
        <taxon>Metazoa</taxon>
        <taxon>Ecdysozoa</taxon>
        <taxon>Nematoda</taxon>
        <taxon>Chromadorea</taxon>
        <taxon>Rhabditida</taxon>
        <taxon>Spirurina</taxon>
        <taxon>Spiruromorpha</taxon>
        <taxon>Spiruroidea</taxon>
        <taxon>Gongylonematidae</taxon>
        <taxon>Gongylonema</taxon>
    </lineage>
</organism>
<gene>
    <name evidence="1" type="ORF">GPUH_LOCUS19323</name>
</gene>
<reference evidence="3" key="1">
    <citation type="submission" date="2016-06" db="UniProtKB">
        <authorList>
            <consortium name="WormBaseParasite"/>
        </authorList>
    </citation>
    <scope>IDENTIFICATION</scope>
</reference>
<dbReference type="InterPro" id="IPR039344">
    <property type="entry name" value="MBLAC1"/>
</dbReference>
<dbReference type="InterPro" id="IPR036866">
    <property type="entry name" value="RibonucZ/Hydroxyglut_hydro"/>
</dbReference>
<evidence type="ECO:0000313" key="1">
    <source>
        <dbReference type="EMBL" id="VDN33609.1"/>
    </source>
</evidence>
<dbReference type="Proteomes" id="UP000271098">
    <property type="component" value="Unassembled WGS sequence"/>
</dbReference>